<dbReference type="Pfam" id="PF07563">
    <property type="entry name" value="DUF1541"/>
    <property type="match status" value="2"/>
</dbReference>
<dbReference type="PROSITE" id="PS51257">
    <property type="entry name" value="PROKAR_LIPOPROTEIN"/>
    <property type="match status" value="1"/>
</dbReference>
<proteinExistence type="predicted"/>
<dbReference type="OrthoDB" id="1701949at2"/>
<accession>A0A1N6FTU9</accession>
<feature type="compositionally biased region" description="Polar residues" evidence="1">
    <location>
        <begin position="24"/>
        <end position="34"/>
    </location>
</feature>
<feature type="domain" description="DUF1541" evidence="3">
    <location>
        <begin position="88"/>
        <end position="138"/>
    </location>
</feature>
<gene>
    <name evidence="4" type="ORF">SAMN05878443_0819</name>
</gene>
<feature type="chain" id="PRO_5038947540" description="DUF1541 domain-containing protein" evidence="2">
    <location>
        <begin position="21"/>
        <end position="211"/>
    </location>
</feature>
<keyword evidence="5" id="KW-1185">Reference proteome</keyword>
<evidence type="ECO:0000256" key="1">
    <source>
        <dbReference type="SAM" id="MobiDB-lite"/>
    </source>
</evidence>
<dbReference type="eggNOG" id="COG1388">
    <property type="taxonomic scope" value="Bacteria"/>
</dbReference>
<evidence type="ECO:0000313" key="4">
    <source>
        <dbReference type="EMBL" id="SIN98673.1"/>
    </source>
</evidence>
<feature type="region of interest" description="Disordered" evidence="1">
    <location>
        <begin position="22"/>
        <end position="57"/>
    </location>
</feature>
<dbReference type="AlphaFoldDB" id="A0A1N6FTU9"/>
<name>A0A1N6FTU9_9LACT</name>
<dbReference type="InterPro" id="IPR011438">
    <property type="entry name" value="DUF1541"/>
</dbReference>
<dbReference type="EMBL" id="FSRN01000001">
    <property type="protein sequence ID" value="SIN98673.1"/>
    <property type="molecule type" value="Genomic_DNA"/>
</dbReference>
<evidence type="ECO:0000256" key="2">
    <source>
        <dbReference type="SAM" id="SignalP"/>
    </source>
</evidence>
<feature type="signal peptide" evidence="2">
    <location>
        <begin position="1"/>
        <end position="20"/>
    </location>
</feature>
<sequence>MNKKAIINGIITISSLALLAACSPQDSENQESVDSSVQSSIPAAESSSDSQMMSESEDMYNEMDGMIPDDYGEIPEGLEEAENPTYSVGDRVTIQTDHMKGMKGANGTIMGAFDTVAYEVTYEPTNGDTIVENHKWVLKEEIPEARNQEEPLSEGTEVTLEASHMEGMEGVTATIDSAKETTVYMLDYQPTDGGEMVKNHKWVTEDELAPE</sequence>
<evidence type="ECO:0000313" key="5">
    <source>
        <dbReference type="Proteomes" id="UP000184758"/>
    </source>
</evidence>
<feature type="domain" description="DUF1541" evidence="3">
    <location>
        <begin position="155"/>
        <end position="205"/>
    </location>
</feature>
<organism evidence="4 5">
    <name type="scientific">Carnobacterium alterfunditum</name>
    <dbReference type="NCBI Taxonomy" id="28230"/>
    <lineage>
        <taxon>Bacteria</taxon>
        <taxon>Bacillati</taxon>
        <taxon>Bacillota</taxon>
        <taxon>Bacilli</taxon>
        <taxon>Lactobacillales</taxon>
        <taxon>Carnobacteriaceae</taxon>
        <taxon>Carnobacterium</taxon>
    </lineage>
</organism>
<dbReference type="RefSeq" id="WP_034547603.1">
    <property type="nucleotide sequence ID" value="NZ_FSRN01000001.1"/>
</dbReference>
<protein>
    <recommendedName>
        <fullName evidence="3">DUF1541 domain-containing protein</fullName>
    </recommendedName>
</protein>
<feature type="compositionally biased region" description="Low complexity" evidence="1">
    <location>
        <begin position="35"/>
        <end position="54"/>
    </location>
</feature>
<dbReference type="Gene3D" id="2.30.30.1210">
    <property type="entry name" value="Domain of unknown function DUF1541"/>
    <property type="match status" value="1"/>
</dbReference>
<evidence type="ECO:0000259" key="3">
    <source>
        <dbReference type="Pfam" id="PF07563"/>
    </source>
</evidence>
<dbReference type="STRING" id="28230.SAMN05878443_0819"/>
<keyword evidence="2" id="KW-0732">Signal</keyword>
<dbReference type="Proteomes" id="UP000184758">
    <property type="component" value="Unassembled WGS sequence"/>
</dbReference>
<reference evidence="5" key="1">
    <citation type="submission" date="2016-11" db="EMBL/GenBank/DDBJ databases">
        <authorList>
            <person name="Varghese N."/>
            <person name="Submissions S."/>
        </authorList>
    </citation>
    <scope>NUCLEOTIDE SEQUENCE [LARGE SCALE GENOMIC DNA]</scope>
    <source>
        <strain evidence="5">313</strain>
    </source>
</reference>